<dbReference type="SUPFAM" id="SSF63748">
    <property type="entry name" value="Tudor/PWWP/MBT"/>
    <property type="match status" value="1"/>
</dbReference>
<dbReference type="InterPro" id="IPR002999">
    <property type="entry name" value="Tudor"/>
</dbReference>
<dbReference type="FunFam" id="2.30.30.140:FF:000018">
    <property type="entry name" value="Serine/threonine-protein kinase 31"/>
    <property type="match status" value="1"/>
</dbReference>
<evidence type="ECO:0000256" key="7">
    <source>
        <dbReference type="SAM" id="MobiDB-lite"/>
    </source>
</evidence>
<keyword evidence="11" id="KW-1185">Reference proteome</keyword>
<evidence type="ECO:0000259" key="8">
    <source>
        <dbReference type="PROSITE" id="PS50304"/>
    </source>
</evidence>
<feature type="domain" description="TNase-like" evidence="9">
    <location>
        <begin position="15"/>
        <end position="165"/>
    </location>
</feature>
<dbReference type="FunFam" id="2.40.50.90:FF:000001">
    <property type="entry name" value="Staphylococcal nuclease domain-containing protein"/>
    <property type="match status" value="1"/>
</dbReference>
<dbReference type="Pfam" id="PF22298">
    <property type="entry name" value="Tsr1_G-like"/>
    <property type="match status" value="1"/>
</dbReference>
<keyword evidence="2" id="KW-0690">Ribosome biogenesis</keyword>
<feature type="compositionally biased region" description="Basic and acidic residues" evidence="7">
    <location>
        <begin position="467"/>
        <end position="483"/>
    </location>
</feature>
<dbReference type="PANTHER" id="PTHR12858:SF1">
    <property type="entry name" value="PRE-RRNA-PROCESSING PROTEIN TSR1 HOMOLOG"/>
    <property type="match status" value="1"/>
</dbReference>
<dbReference type="GO" id="GO:0000462">
    <property type="term" value="P:maturation of SSU-rRNA from tricistronic rRNA transcript (SSU-rRNA, 5.8S rRNA, LSU-rRNA)"/>
    <property type="evidence" value="ECO:0007669"/>
    <property type="project" value="TreeGrafter"/>
</dbReference>
<dbReference type="SMART" id="SM00785">
    <property type="entry name" value="AARP2CN"/>
    <property type="match status" value="1"/>
</dbReference>
<dbReference type="SUPFAM" id="SSF50199">
    <property type="entry name" value="Staphylococcal nuclease"/>
    <property type="match status" value="5"/>
</dbReference>
<evidence type="ECO:0000259" key="9">
    <source>
        <dbReference type="PROSITE" id="PS50830"/>
    </source>
</evidence>
<keyword evidence="3" id="KW-0539">Nucleus</keyword>
<dbReference type="Pfam" id="PF00565">
    <property type="entry name" value="SNase"/>
    <property type="match status" value="4"/>
</dbReference>
<feature type="compositionally biased region" description="Basic residues" evidence="7">
    <location>
        <begin position="947"/>
        <end position="962"/>
    </location>
</feature>
<feature type="compositionally biased region" description="Acidic residues" evidence="7">
    <location>
        <begin position="1339"/>
        <end position="1355"/>
    </location>
</feature>
<dbReference type="InterPro" id="IPR035437">
    <property type="entry name" value="SNase_OB-fold_sf"/>
</dbReference>
<dbReference type="GO" id="GO:0000479">
    <property type="term" value="P:endonucleolytic cleavage of tricistronic rRNA transcript (SSU-rRNA, 5.8S rRNA, LSU-rRNA)"/>
    <property type="evidence" value="ECO:0007669"/>
    <property type="project" value="TreeGrafter"/>
</dbReference>
<dbReference type="GO" id="GO:0005730">
    <property type="term" value="C:nucleolus"/>
    <property type="evidence" value="ECO:0007669"/>
    <property type="project" value="UniProtKB-SubCell"/>
</dbReference>
<dbReference type="Proteomes" id="UP000050741">
    <property type="component" value="Unassembled WGS sequence"/>
</dbReference>
<evidence type="ECO:0000259" key="10">
    <source>
        <dbReference type="PROSITE" id="PS51714"/>
    </source>
</evidence>
<organism evidence="11 12">
    <name type="scientific">Globodera pallida</name>
    <name type="common">Potato cyst nematode worm</name>
    <name type="synonym">Heterodera pallida</name>
    <dbReference type="NCBI Taxonomy" id="36090"/>
    <lineage>
        <taxon>Eukaryota</taxon>
        <taxon>Metazoa</taxon>
        <taxon>Ecdysozoa</taxon>
        <taxon>Nematoda</taxon>
        <taxon>Chromadorea</taxon>
        <taxon>Rhabditida</taxon>
        <taxon>Tylenchina</taxon>
        <taxon>Tylenchomorpha</taxon>
        <taxon>Tylenchoidea</taxon>
        <taxon>Heteroderidae</taxon>
        <taxon>Heteroderinae</taxon>
        <taxon>Globodera</taxon>
    </lineage>
</organism>
<dbReference type="SMART" id="SM01362">
    <property type="entry name" value="DUF663"/>
    <property type="match status" value="1"/>
</dbReference>
<dbReference type="GO" id="GO:0005525">
    <property type="term" value="F:GTP binding"/>
    <property type="evidence" value="ECO:0007669"/>
    <property type="project" value="TreeGrafter"/>
</dbReference>
<evidence type="ECO:0000256" key="5">
    <source>
        <dbReference type="ARBA" id="ARBA00038288"/>
    </source>
</evidence>
<evidence type="ECO:0000256" key="3">
    <source>
        <dbReference type="ARBA" id="ARBA00023242"/>
    </source>
</evidence>
<evidence type="ECO:0000313" key="11">
    <source>
        <dbReference type="Proteomes" id="UP000050741"/>
    </source>
</evidence>
<dbReference type="FunFam" id="2.40.50.90:FF:000002">
    <property type="entry name" value="Staphylococcal nuclease domain-containing protein"/>
    <property type="match status" value="1"/>
</dbReference>
<dbReference type="GO" id="GO:0005737">
    <property type="term" value="C:cytoplasm"/>
    <property type="evidence" value="ECO:0007669"/>
    <property type="project" value="UniProtKB-ARBA"/>
</dbReference>
<feature type="domain" description="TNase-like" evidence="9">
    <location>
        <begin position="192"/>
        <end position="473"/>
    </location>
</feature>
<dbReference type="PROSITE" id="PS51714">
    <property type="entry name" value="G_BMS1"/>
    <property type="match status" value="1"/>
</dbReference>
<feature type="domain" description="Tudor" evidence="8">
    <location>
        <begin position="728"/>
        <end position="786"/>
    </location>
</feature>
<evidence type="ECO:0000313" key="12">
    <source>
        <dbReference type="WBParaSite" id="GPLIN_001027300"/>
    </source>
</evidence>
<dbReference type="InterPro" id="IPR007034">
    <property type="entry name" value="BMS1_TSR1_C"/>
</dbReference>
<sequence length="1742" mass="196541">MVDGQTKIAQPQENNLKRGFVKQVLSGDAVVLQLPPTVQGAVPTELTVYLANVSAPRLAKRPTENSEATPDEPYAWEAREFLRKKIVGQAVLFMREFQATSGREHGKILLGSSGTNVENAENVSESGVSAGWLEARPGKQIDDYTKKLLDLQEQAKTAKKGRWSDDESLKHVRNVQWIIDDPRELVTKYSGKQLDAVVEQVRDGSTIRAFLLPSFEYVTISLSGVKAPRVGSEGKPEEFGEDAKLFVELRLLQRDVKSFIGTVLHPRGNIAEFLLKEGLAKCVDWSMAVVTGGGEKLREAERFAKEKRLRLWRSFTGPTSTAKNAFNAREIGLVDSLSVLKDNGEELKVYFSSLRAPRREGVDGVSGGAQRQFRPLYDIPFMFEAREFLRRRLLGKSVQMVLDYVQPKQDQFPEKICCTVLFNNQNVAVMLIQRGYARAVRHGRDDDNRSSQYDALLAAESQAEKDKKGVWADKSADKEEKPQTLRVQELQGDAQRSKQFLPYLQRSARLDGIVEFVASASRLRVYVPKESCLITFLLSGINAPRTARTGGDGRMIGQDEMCADDALKFTRLKALQRDVQIEVETMDKAGGFIGYMFVPIPGEKGFIYKNLSELLVESGLANVHFTADRSSYYNQLVAAEKCAKNAKLGIWKNWSETAGDTAANNEEERKKQDNDVSERKMQFKKVLATEIYPGFRFAAQYFDDGPTIEKLMNGLQIEMKGMPTSQFVPKRQQLCAAKYTDGDLWHRAKVEGQKGDQIDVYYVDFGNRETLPIGRIAALPPQFHSQPPLAKEFQLALISAPPDPAYADDAVVAFQRIAFSRPYLFLNVEYKTMSGTLPSVDAVSLYWEEAAASSISSGGGTEKRDVARQLVAEGHALVEKRREARLQMMLNDYAEAEQRARKAHLNMWRYGDFTGSELELLEDFSVSVMDSPDRQNQPHRPGLFKTAPKKHTTGRHRSKRAIARQQKGKLSVKSLGVQKRLEFGKMERRQRLSQIRANKSAKLMEQRRQEGDAPYLVTIISLDSSRPVEQLIQMFSEADSDSSGFKGEQSPVYHLNVPRFRARFSFLCPTVASPSASVQPVLDAVRTSDLLLLFWPLGVECLLASQERLLAALLAQGLPATLNAVGGMPKSGKQRETARKQLEKAMKNWHAEHRGRVHDLDTAGDALQILRQMSAGKKSLTNLQRQRPYLVVEHVQADEDGTNTSNCTLKVDGYLRGTPLNVNGLVHLPGWGDFQLARIDRRPDPHPLRLANKHGLVNDNTATLLAQADPAKQTALDSEIVPDPMEAEQTWPDEDEIGDDKFAVPKVKKRVPKGTSDYQANWLIDDEEEEETRSREEMDGSDEDETEDEEDEDGIESIKDGKCDDVRSVVTAEEESEMDAGEEGEYAVDDNDTDEMARERFRLQRENLQWPDEVETPRDVSARQRFQRYRGLKSFRTSPWDPKEDLPRNYARIYRFVNFKRTRKLALAEAHKAFEAEVEPEFLSPSLPLLIIYGLLRHEHRMSVLNFVLQKHPSSPNTIIKSKDKLIFQVGCRRFAASPLFSQHTNGKKFKLERFMPLQGAFCATVFAPITYPPTNVTVFRLQNSTALHSQSLELVAFGIVLNTSPDRIVLKRVVLSGHPYKVNKRTAVVRYMFYNREDIEWFKPLELYTHGGRRGRIKQPLGIQGLVKCVFDQPLSVQDSVLMNLYKRVFPNWDYDDRLAQLNATNSEGKNCCDGVNEKLGKSNVKTVHFSSNADEEMIVE</sequence>
<dbReference type="SMART" id="SM00318">
    <property type="entry name" value="SNc"/>
    <property type="match status" value="4"/>
</dbReference>
<dbReference type="InterPro" id="IPR039761">
    <property type="entry name" value="Bms1/Tsr1"/>
</dbReference>
<feature type="compositionally biased region" description="Acidic residues" evidence="7">
    <location>
        <begin position="1372"/>
        <end position="1393"/>
    </location>
</feature>
<dbReference type="PROSITE" id="PS50304">
    <property type="entry name" value="TUDOR"/>
    <property type="match status" value="1"/>
</dbReference>
<feature type="compositionally biased region" description="Basic and acidic residues" evidence="7">
    <location>
        <begin position="1356"/>
        <end position="1367"/>
    </location>
</feature>
<evidence type="ECO:0000256" key="4">
    <source>
        <dbReference type="ARBA" id="ARBA00037087"/>
    </source>
</evidence>
<comment type="similarity">
    <text evidence="5">Belongs to the TRAFAC class translation factor GTPase superfamily. Bms1-like GTPase family. TSR1 subfamily.</text>
</comment>
<dbReference type="Pfam" id="PF04950">
    <property type="entry name" value="RIBIOP_C"/>
    <property type="match status" value="1"/>
</dbReference>
<feature type="region of interest" description="Disordered" evidence="7">
    <location>
        <begin position="931"/>
        <end position="967"/>
    </location>
</feature>
<reference evidence="12" key="2">
    <citation type="submission" date="2016-06" db="UniProtKB">
        <authorList>
            <consortium name="WormBaseParasite"/>
        </authorList>
    </citation>
    <scope>IDENTIFICATION</scope>
</reference>
<dbReference type="InterPro" id="IPR016071">
    <property type="entry name" value="Staphylococal_nuclease_OB-fold"/>
</dbReference>
<protein>
    <recommendedName>
        <fullName evidence="6">Pre-rRNA-processing protein TSR1 homolog</fullName>
    </recommendedName>
</protein>
<feature type="region of interest" description="Disordered" evidence="7">
    <location>
        <begin position="467"/>
        <end position="491"/>
    </location>
</feature>
<dbReference type="GO" id="GO:0034511">
    <property type="term" value="F:U3 snoRNA binding"/>
    <property type="evidence" value="ECO:0007669"/>
    <property type="project" value="TreeGrafter"/>
</dbReference>
<comment type="subcellular location">
    <subcellularLocation>
        <location evidence="1">Nucleus</location>
        <location evidence="1">Nucleolus</location>
    </subcellularLocation>
</comment>
<dbReference type="GO" id="GO:0003924">
    <property type="term" value="F:GTPase activity"/>
    <property type="evidence" value="ECO:0007669"/>
    <property type="project" value="TreeGrafter"/>
</dbReference>
<dbReference type="Gene3D" id="2.40.50.90">
    <property type="match status" value="5"/>
</dbReference>
<reference evidence="11" key="1">
    <citation type="submission" date="2014-05" db="EMBL/GenBank/DDBJ databases">
        <title>The genome and life-stage specific transcriptomes of Globodera pallida elucidate key aspects of plant parasitism by a cyst nematode.</title>
        <authorList>
            <person name="Cotton J.A."/>
            <person name="Lilley C.J."/>
            <person name="Jones L.M."/>
            <person name="Kikuchi T."/>
            <person name="Reid A.J."/>
            <person name="Thorpe P."/>
            <person name="Tsai I.J."/>
            <person name="Beasley H."/>
            <person name="Blok V."/>
            <person name="Cock P.J.A."/>
            <person name="Van den Akker S.E."/>
            <person name="Holroyd N."/>
            <person name="Hunt M."/>
            <person name="Mantelin S."/>
            <person name="Naghra H."/>
            <person name="Pain A."/>
            <person name="Palomares-Rius J.E."/>
            <person name="Zarowiecki M."/>
            <person name="Berriman M."/>
            <person name="Jones J.T."/>
            <person name="Urwin P.E."/>
        </authorList>
    </citation>
    <scope>NUCLEOTIDE SEQUENCE [LARGE SCALE GENOMIC DNA]</scope>
    <source>
        <strain evidence="11">Lindley</strain>
    </source>
</reference>
<dbReference type="InterPro" id="IPR012948">
    <property type="entry name" value="AARP2CN"/>
</dbReference>
<dbReference type="Pfam" id="PF00567">
    <property type="entry name" value="TUDOR"/>
    <property type="match status" value="1"/>
</dbReference>
<dbReference type="Pfam" id="PF08142">
    <property type="entry name" value="AARP2CN"/>
    <property type="match status" value="1"/>
</dbReference>
<accession>A0A183CBM2</accession>
<dbReference type="PANTHER" id="PTHR12858">
    <property type="entry name" value="RIBOSOME BIOGENESIS PROTEIN"/>
    <property type="match status" value="1"/>
</dbReference>
<dbReference type="PROSITE" id="PS50830">
    <property type="entry name" value="TNASE_3"/>
    <property type="match status" value="3"/>
</dbReference>
<dbReference type="GO" id="GO:0030688">
    <property type="term" value="C:preribosome, small subunit precursor"/>
    <property type="evidence" value="ECO:0007669"/>
    <property type="project" value="TreeGrafter"/>
</dbReference>
<dbReference type="CDD" id="cd00175">
    <property type="entry name" value="SNc"/>
    <property type="match status" value="1"/>
</dbReference>
<proteinExistence type="inferred from homology"/>
<evidence type="ECO:0000256" key="6">
    <source>
        <dbReference type="ARBA" id="ARBA00040070"/>
    </source>
</evidence>
<evidence type="ECO:0000256" key="1">
    <source>
        <dbReference type="ARBA" id="ARBA00004604"/>
    </source>
</evidence>
<dbReference type="SMART" id="SM00333">
    <property type="entry name" value="TUDOR"/>
    <property type="match status" value="1"/>
</dbReference>
<feature type="region of interest" description="Disordered" evidence="7">
    <location>
        <begin position="1318"/>
        <end position="1393"/>
    </location>
</feature>
<name>A0A183CBM2_GLOPA</name>
<dbReference type="WBParaSite" id="GPLIN_001027300">
    <property type="protein sequence ID" value="GPLIN_001027300"/>
    <property type="gene ID" value="GPLIN_001027300"/>
</dbReference>
<dbReference type="Gene3D" id="2.30.30.140">
    <property type="match status" value="1"/>
</dbReference>
<evidence type="ECO:0000256" key="2">
    <source>
        <dbReference type="ARBA" id="ARBA00022517"/>
    </source>
</evidence>
<feature type="domain" description="TNase-like" evidence="9">
    <location>
        <begin position="508"/>
        <end position="653"/>
    </location>
</feature>
<feature type="domain" description="Bms1-type G" evidence="10">
    <location>
        <begin position="1013"/>
        <end position="1179"/>
    </location>
</feature>
<comment type="function">
    <text evidence="4">Required during maturation of the 40S ribosomal subunit in the nucleolus.</text>
</comment>
<dbReference type="InterPro" id="IPR030387">
    <property type="entry name" value="G_Bms1/Tsr1_dom"/>
</dbReference>